<dbReference type="InterPro" id="IPR045161">
    <property type="entry name" value="Utp18"/>
</dbReference>
<keyword evidence="3" id="KW-0853">WD repeat</keyword>
<dbReference type="SUPFAM" id="SSF50978">
    <property type="entry name" value="WD40 repeat-like"/>
    <property type="match status" value="1"/>
</dbReference>
<dbReference type="GO" id="GO:0032040">
    <property type="term" value="C:small-subunit processome"/>
    <property type="evidence" value="ECO:0007669"/>
    <property type="project" value="TreeGrafter"/>
</dbReference>
<evidence type="ECO:0000256" key="1">
    <source>
        <dbReference type="ARBA" id="ARBA00004604"/>
    </source>
</evidence>
<dbReference type="OrthoDB" id="1935146at2759"/>
<keyword evidence="2" id="KW-0698">rRNA processing</keyword>
<dbReference type="EMBL" id="UYRS01018398">
    <property type="protein sequence ID" value="VDK34637.1"/>
    <property type="molecule type" value="Genomic_DNA"/>
</dbReference>
<name>A0A158R8C7_TAEAS</name>
<dbReference type="InterPro" id="IPR036322">
    <property type="entry name" value="WD40_repeat_dom_sf"/>
</dbReference>
<dbReference type="GO" id="GO:0034388">
    <property type="term" value="C:Pwp2p-containing subcomplex of 90S preribosome"/>
    <property type="evidence" value="ECO:0007669"/>
    <property type="project" value="TreeGrafter"/>
</dbReference>
<evidence type="ECO:0000256" key="3">
    <source>
        <dbReference type="ARBA" id="ARBA00022574"/>
    </source>
</evidence>
<reference evidence="8" key="1">
    <citation type="submission" date="2016-04" db="UniProtKB">
        <authorList>
            <consortium name="WormBaseParasite"/>
        </authorList>
    </citation>
    <scope>IDENTIFICATION</scope>
</reference>
<dbReference type="GO" id="GO:0006364">
    <property type="term" value="P:rRNA processing"/>
    <property type="evidence" value="ECO:0007669"/>
    <property type="project" value="UniProtKB-KW"/>
</dbReference>
<dbReference type="Gene3D" id="2.130.10.10">
    <property type="entry name" value="YVTN repeat-like/Quinoprotein amine dehydrogenase"/>
    <property type="match status" value="1"/>
</dbReference>
<reference evidence="6 7" key="2">
    <citation type="submission" date="2018-11" db="EMBL/GenBank/DDBJ databases">
        <authorList>
            <consortium name="Pathogen Informatics"/>
        </authorList>
    </citation>
    <scope>NUCLEOTIDE SEQUENCE [LARGE SCALE GENOMIC DNA]</scope>
</reference>
<sequence>MMSGGSSIRDPEFEIIKRPKKSVGFPLEEPRSEADALLSPAWVDGENLADCRERCVLGQPAVLDIRTHLKRKRTITDGELVASDTISTEKLYAVCENSRGLSDADVPMHRLSDVNMERLSRGSLTSVEFNRAYRIVMTASADTTMALFSVGVYDLNSNKESHPNVPLGMRYRDKINSVQMSPIGEIAAFSGTSGIYLFDLRSFEKTTTVRVSGTAVAHCFAQGGNILNAFSSSGSIFMFDLRHNARPMHRWSDYSCTGGCSFATSDDSKYIACSSDSGYVNIYTWEAVMNGLIKRPKPLKSVGNLTTAVDQLLFHPSNQLLYMSSSLQSAAARLFDLGGQRVYSNFPTCMGRLGAPTAVGFSPHGGYLAVGQASGHAALYLFDWQGSKY</sequence>
<dbReference type="PANTHER" id="PTHR18359:SF0">
    <property type="entry name" value="U3 SMALL NUCLEOLAR RNA-ASSOCIATED PROTEIN 18 HOMOLOG"/>
    <property type="match status" value="1"/>
</dbReference>
<keyword evidence="7" id="KW-1185">Reference proteome</keyword>
<evidence type="ECO:0000256" key="5">
    <source>
        <dbReference type="ARBA" id="ARBA00023242"/>
    </source>
</evidence>
<organism evidence="8">
    <name type="scientific">Taenia asiatica</name>
    <name type="common">Asian tapeworm</name>
    <dbReference type="NCBI Taxonomy" id="60517"/>
    <lineage>
        <taxon>Eukaryota</taxon>
        <taxon>Metazoa</taxon>
        <taxon>Spiralia</taxon>
        <taxon>Lophotrochozoa</taxon>
        <taxon>Platyhelminthes</taxon>
        <taxon>Cestoda</taxon>
        <taxon>Eucestoda</taxon>
        <taxon>Cyclophyllidea</taxon>
        <taxon>Taeniidae</taxon>
        <taxon>Taenia</taxon>
    </lineage>
</organism>
<keyword evidence="4" id="KW-0677">Repeat</keyword>
<evidence type="ECO:0000313" key="6">
    <source>
        <dbReference type="EMBL" id="VDK34637.1"/>
    </source>
</evidence>
<keyword evidence="5" id="KW-0539">Nucleus</keyword>
<protein>
    <submittedName>
        <fullName evidence="8">WD_REPEATS_REGION domain-containing protein</fullName>
    </submittedName>
</protein>
<dbReference type="AlphaFoldDB" id="A0A158R8C7"/>
<dbReference type="PANTHER" id="PTHR18359">
    <property type="entry name" value="WD-REPEAT PROTEIN-RELATED"/>
    <property type="match status" value="1"/>
</dbReference>
<comment type="subcellular location">
    <subcellularLocation>
        <location evidence="1">Nucleus</location>
        <location evidence="1">Nucleolus</location>
    </subcellularLocation>
</comment>
<dbReference type="STRING" id="60517.A0A158R8C7"/>
<evidence type="ECO:0000256" key="4">
    <source>
        <dbReference type="ARBA" id="ARBA00022737"/>
    </source>
</evidence>
<evidence type="ECO:0000313" key="8">
    <source>
        <dbReference type="WBParaSite" id="TASK_0000516801-mRNA-1"/>
    </source>
</evidence>
<gene>
    <name evidence="6" type="ORF">TASK_LOCUS5169</name>
</gene>
<dbReference type="WBParaSite" id="TASK_0000516801-mRNA-1">
    <property type="protein sequence ID" value="TASK_0000516801-mRNA-1"/>
    <property type="gene ID" value="TASK_0000516801"/>
</dbReference>
<accession>A0A158R8C7</accession>
<evidence type="ECO:0000313" key="7">
    <source>
        <dbReference type="Proteomes" id="UP000282613"/>
    </source>
</evidence>
<dbReference type="Proteomes" id="UP000282613">
    <property type="component" value="Unassembled WGS sequence"/>
</dbReference>
<evidence type="ECO:0000256" key="2">
    <source>
        <dbReference type="ARBA" id="ARBA00022552"/>
    </source>
</evidence>
<dbReference type="InterPro" id="IPR015943">
    <property type="entry name" value="WD40/YVTN_repeat-like_dom_sf"/>
</dbReference>
<proteinExistence type="predicted"/>